<accession>A0A286RBH4</accession>
<evidence type="ECO:0000256" key="6">
    <source>
        <dbReference type="SAM" id="MobiDB-lite"/>
    </source>
</evidence>
<keyword evidence="3 9" id="KW-0418">Kinase</keyword>
<feature type="binding site" evidence="5">
    <location>
        <position position="63"/>
    </location>
    <ligand>
        <name>ATP</name>
        <dbReference type="ChEBI" id="CHEBI:30616"/>
    </ligand>
</feature>
<dbReference type="PANTHER" id="PTHR43289">
    <property type="entry name" value="MITOGEN-ACTIVATED PROTEIN KINASE KINASE KINASE 20-RELATED"/>
    <property type="match status" value="1"/>
</dbReference>
<evidence type="ECO:0000313" key="10">
    <source>
        <dbReference type="Proteomes" id="UP000215086"/>
    </source>
</evidence>
<feature type="region of interest" description="Disordered" evidence="6">
    <location>
        <begin position="731"/>
        <end position="776"/>
    </location>
</feature>
<evidence type="ECO:0000256" key="1">
    <source>
        <dbReference type="ARBA" id="ARBA00022679"/>
    </source>
</evidence>
<dbReference type="InterPro" id="IPR000719">
    <property type="entry name" value="Prot_kinase_dom"/>
</dbReference>
<dbReference type="Pfam" id="PF00069">
    <property type="entry name" value="Pkinase"/>
    <property type="match status" value="1"/>
</dbReference>
<dbReference type="InterPro" id="IPR017441">
    <property type="entry name" value="Protein_kinase_ATP_BS"/>
</dbReference>
<dbReference type="SMART" id="SM00220">
    <property type="entry name" value="S_TKc"/>
    <property type="match status" value="1"/>
</dbReference>
<dbReference type="CDD" id="cd14014">
    <property type="entry name" value="STKc_PknB_like"/>
    <property type="match status" value="1"/>
</dbReference>
<reference evidence="9 10" key="1">
    <citation type="journal article" name="Front. Microbiol.">
        <title>Sugar Metabolism of the First Thermophilic Planctomycete Thermogutta terrifontis: Comparative Genomic and Transcriptomic Approaches.</title>
        <authorList>
            <person name="Elcheninov A.G."/>
            <person name="Menzel P."/>
            <person name="Gudbergsdottir S.R."/>
            <person name="Slesarev A.I."/>
            <person name="Kadnikov V.V."/>
            <person name="Krogh A."/>
            <person name="Bonch-Osmolovskaya E.A."/>
            <person name="Peng X."/>
            <person name="Kublanov I.V."/>
        </authorList>
    </citation>
    <scope>NUCLEOTIDE SEQUENCE [LARGE SCALE GENOMIC DNA]</scope>
    <source>
        <strain evidence="9 10">R1</strain>
    </source>
</reference>
<dbReference type="AlphaFoldDB" id="A0A286RBH4"/>
<keyword evidence="9" id="KW-0723">Serine/threonine-protein kinase</keyword>
<dbReference type="PROSITE" id="PS00107">
    <property type="entry name" value="PROTEIN_KINASE_ATP"/>
    <property type="match status" value="1"/>
</dbReference>
<feature type="transmembrane region" description="Helical" evidence="7">
    <location>
        <begin position="309"/>
        <end position="329"/>
    </location>
</feature>
<keyword evidence="2 5" id="KW-0547">Nucleotide-binding</keyword>
<dbReference type="CDD" id="cd12914">
    <property type="entry name" value="PDC1_DGC_like"/>
    <property type="match status" value="1"/>
</dbReference>
<dbReference type="PANTHER" id="PTHR43289:SF6">
    <property type="entry name" value="SERINE_THREONINE-PROTEIN KINASE NEKL-3"/>
    <property type="match status" value="1"/>
</dbReference>
<name>A0A286RBH4_9BACT</name>
<evidence type="ECO:0000256" key="2">
    <source>
        <dbReference type="ARBA" id="ARBA00022741"/>
    </source>
</evidence>
<dbReference type="OrthoDB" id="6111975at2"/>
<dbReference type="PROSITE" id="PS50011">
    <property type="entry name" value="PROTEIN_KINASE_DOM"/>
    <property type="match status" value="1"/>
</dbReference>
<dbReference type="GO" id="GO:0004674">
    <property type="term" value="F:protein serine/threonine kinase activity"/>
    <property type="evidence" value="ECO:0007669"/>
    <property type="project" value="UniProtKB-KW"/>
</dbReference>
<dbReference type="EMBL" id="CP018477">
    <property type="protein sequence ID" value="ASV73312.1"/>
    <property type="molecule type" value="Genomic_DNA"/>
</dbReference>
<feature type="transmembrane region" description="Helical" evidence="7">
    <location>
        <begin position="687"/>
        <end position="708"/>
    </location>
</feature>
<dbReference type="Gene3D" id="1.10.510.10">
    <property type="entry name" value="Transferase(Phosphotransferase) domain 1"/>
    <property type="match status" value="1"/>
</dbReference>
<dbReference type="Gene3D" id="3.30.450.20">
    <property type="entry name" value="PAS domain"/>
    <property type="match status" value="1"/>
</dbReference>
<dbReference type="RefSeq" id="WP_157731646.1">
    <property type="nucleotide sequence ID" value="NZ_CP018477.1"/>
</dbReference>
<keyword evidence="4 5" id="KW-0067">ATP-binding</keyword>
<dbReference type="GO" id="GO:0005524">
    <property type="term" value="F:ATP binding"/>
    <property type="evidence" value="ECO:0007669"/>
    <property type="project" value="UniProtKB-UniRule"/>
</dbReference>
<dbReference type="EC" id="2.7.11.1" evidence="9"/>
<dbReference type="InterPro" id="IPR008271">
    <property type="entry name" value="Ser/Thr_kinase_AS"/>
</dbReference>
<feature type="compositionally biased region" description="Basic and acidic residues" evidence="6">
    <location>
        <begin position="753"/>
        <end position="776"/>
    </location>
</feature>
<gene>
    <name evidence="9" type="ORF">THTE_0710</name>
</gene>
<keyword evidence="7" id="KW-0472">Membrane</keyword>
<evidence type="ECO:0000259" key="8">
    <source>
        <dbReference type="PROSITE" id="PS50011"/>
    </source>
</evidence>
<proteinExistence type="predicted"/>
<dbReference type="PROSITE" id="PS00108">
    <property type="entry name" value="PROTEIN_KINASE_ST"/>
    <property type="match status" value="1"/>
</dbReference>
<dbReference type="Proteomes" id="UP000215086">
    <property type="component" value="Chromosome"/>
</dbReference>
<protein>
    <submittedName>
        <fullName evidence="9">Serine/threonine protein kinase</fullName>
        <ecNumber evidence="9">2.7.11.1</ecNumber>
    </submittedName>
</protein>
<evidence type="ECO:0000256" key="4">
    <source>
        <dbReference type="ARBA" id="ARBA00022840"/>
    </source>
</evidence>
<feature type="domain" description="Protein kinase" evidence="8">
    <location>
        <begin position="34"/>
        <end position="301"/>
    </location>
</feature>
<evidence type="ECO:0000256" key="3">
    <source>
        <dbReference type="ARBA" id="ARBA00022777"/>
    </source>
</evidence>
<dbReference type="InterPro" id="IPR011009">
    <property type="entry name" value="Kinase-like_dom_sf"/>
</dbReference>
<evidence type="ECO:0000313" key="9">
    <source>
        <dbReference type="EMBL" id="ASV73312.1"/>
    </source>
</evidence>
<dbReference type="KEGG" id="ttf:THTE_0710"/>
<keyword evidence="10" id="KW-1185">Reference proteome</keyword>
<dbReference type="SUPFAM" id="SSF56112">
    <property type="entry name" value="Protein kinase-like (PK-like)"/>
    <property type="match status" value="1"/>
</dbReference>
<evidence type="ECO:0000256" key="5">
    <source>
        <dbReference type="PROSITE-ProRule" id="PRU10141"/>
    </source>
</evidence>
<keyword evidence="7" id="KW-1133">Transmembrane helix</keyword>
<keyword evidence="1 9" id="KW-0808">Transferase</keyword>
<sequence>MPDDLTIPQGDFERQRSQALSLEGRRPPIEVPGYDFERLLGSGAYGEVWVAIERNTGRRVAIKFYAHQGGLDWSLLSREVEKLAFLCADRYIVQLIGVGWDSDPPYYVMEYMERGSLADRLAHGPLPVAEAVRIFREVAIGLLHAHGKGVLHCDLKPANVLLDQDDKPRLADFGQSRLSHEQLPALGTLFYMAPEQADLNAIPDARWDVYALGALLYCMLTGKPPHRDEEAARSIERITNLEERLRAYREWIQRSGVPTDHRQIPGVDRELAQILERCLAPDPNERFPNVQSVLAALDAWTMERTRRPLMLLGFVGPALLLLVFALFAWRGFSTTVRQSREALTRRALENNQLMAQYVADLAGKELRRRFEAVEQLAGNTRFQDLVRQTLQDPDFRDLAEQLSQPNLTETEAEPLRRRFRNHPLRAALQREFAQMIPGWMRPGTGEDSEGVDEVASWFFCDPRGISTARVPESLTIGRNYAWRSFFTGRERDMPRTWRPAADEHLTQPQLSAVFPSDATQQWIVAVAAPVIDNRTQQFLGVVALTVRVTRFVELEGTRAQFPVLVEMRPGDYTGMILQHPLFDEVLRRELRLPERFRKQEYRLRREDLPLPVEKLEDLEKGPAVNFVDPLSRDELGTEYRRRYLAQVAPVQLGRGDGSVHDVGWIVLVQEDYATAIQRPLEGFQHALLRYGVISAGLVGVILLGLWTLTARLLREIRRHLLSAGIVMPPRPERPAPLTWSPPDDTLAQTQSWHGREPQSTEDTRSLTRASEPRQNE</sequence>
<keyword evidence="7" id="KW-0812">Transmembrane</keyword>
<evidence type="ECO:0000256" key="7">
    <source>
        <dbReference type="SAM" id="Phobius"/>
    </source>
</evidence>
<organism evidence="9 10">
    <name type="scientific">Thermogutta terrifontis</name>
    <dbReference type="NCBI Taxonomy" id="1331910"/>
    <lineage>
        <taxon>Bacteria</taxon>
        <taxon>Pseudomonadati</taxon>
        <taxon>Planctomycetota</taxon>
        <taxon>Planctomycetia</taxon>
        <taxon>Pirellulales</taxon>
        <taxon>Thermoguttaceae</taxon>
        <taxon>Thermogutta</taxon>
    </lineage>
</organism>